<comment type="caution">
    <text evidence="2">The sequence shown here is derived from an EMBL/GenBank/DDBJ whole genome shotgun (WGS) entry which is preliminary data.</text>
</comment>
<dbReference type="InterPro" id="IPR012337">
    <property type="entry name" value="RNaseH-like_sf"/>
</dbReference>
<evidence type="ECO:0000313" key="2">
    <source>
        <dbReference type="EMBL" id="PNG94010.1"/>
    </source>
</evidence>
<dbReference type="Proteomes" id="UP000236520">
    <property type="component" value="Unassembled WGS sequence"/>
</dbReference>
<dbReference type="PANTHER" id="PTHR33258">
    <property type="entry name" value="TRANSPOSASE INSL FOR INSERTION SEQUENCE ELEMENT IS186A-RELATED"/>
    <property type="match status" value="1"/>
</dbReference>
<name>A0A2J7Z155_STRMQ</name>
<keyword evidence="3" id="KW-1185">Reference proteome</keyword>
<dbReference type="Pfam" id="PF01609">
    <property type="entry name" value="DDE_Tnp_1"/>
    <property type="match status" value="1"/>
</dbReference>
<feature type="domain" description="Transposase IS4-like" evidence="1">
    <location>
        <begin position="18"/>
        <end position="76"/>
    </location>
</feature>
<proteinExistence type="predicted"/>
<dbReference type="GO" id="GO:0004803">
    <property type="term" value="F:transposase activity"/>
    <property type="evidence" value="ECO:0007669"/>
    <property type="project" value="InterPro"/>
</dbReference>
<protein>
    <recommendedName>
        <fullName evidence="1">Transposase IS4-like domain-containing protein</fullName>
    </recommendedName>
</protein>
<dbReference type="AlphaFoldDB" id="A0A2J7Z155"/>
<accession>A0A2J7Z155</accession>
<dbReference type="EMBL" id="LJIW01000001">
    <property type="protein sequence ID" value="PNG94010.1"/>
    <property type="molecule type" value="Genomic_DNA"/>
</dbReference>
<sequence>MIEYRVDGQADVVRFITSLLDHQRYPAAELAALYARRWEIELIFGEIKTHQRERPVLRSQTPDGVRQEIYAHLIVHHASGNLLNEAARPHQSVAEQTSFTRALNVVRRTVIAPGGFSPSARRRDRRLACTEIGRSLLLAVTGRPLGEKVAERVGAVCRVHPPQRLLRGGLGRGTGLHAGVGPGEQWSVGDGGKAVGEPWSLELMGELGQQGG</sequence>
<reference evidence="2 3" key="1">
    <citation type="submission" date="2015-09" db="EMBL/GenBank/DDBJ databases">
        <title>Genome sequence, genome mining and natural product profiling of a biocontrol bacterium Streptomyces malaysiensis F913.</title>
        <authorList>
            <person name="Xu Y."/>
            <person name="Wei J."/>
            <person name="Xie J."/>
            <person name="Li T."/>
            <person name="Zhou Z."/>
        </authorList>
    </citation>
    <scope>NUCLEOTIDE SEQUENCE [LARGE SCALE GENOMIC DNA]</scope>
    <source>
        <strain evidence="2 3">F913</strain>
    </source>
</reference>
<dbReference type="SUPFAM" id="SSF53098">
    <property type="entry name" value="Ribonuclease H-like"/>
    <property type="match status" value="1"/>
</dbReference>
<dbReference type="GO" id="GO:0006313">
    <property type="term" value="P:DNA transposition"/>
    <property type="evidence" value="ECO:0007669"/>
    <property type="project" value="InterPro"/>
</dbReference>
<organism evidence="2 3">
    <name type="scientific">Streptomyces malaysiensis</name>
    <dbReference type="NCBI Taxonomy" id="92644"/>
    <lineage>
        <taxon>Bacteria</taxon>
        <taxon>Bacillati</taxon>
        <taxon>Actinomycetota</taxon>
        <taxon>Actinomycetes</taxon>
        <taxon>Kitasatosporales</taxon>
        <taxon>Streptomycetaceae</taxon>
        <taxon>Streptomyces</taxon>
        <taxon>Streptomyces violaceusniger group</taxon>
    </lineage>
</organism>
<evidence type="ECO:0000259" key="1">
    <source>
        <dbReference type="Pfam" id="PF01609"/>
    </source>
</evidence>
<gene>
    <name evidence="2" type="ORF">SMF913_10035</name>
</gene>
<dbReference type="RefSeq" id="WP_250850413.1">
    <property type="nucleotide sequence ID" value="NZ_LJIW01000001.1"/>
</dbReference>
<dbReference type="GO" id="GO:0003677">
    <property type="term" value="F:DNA binding"/>
    <property type="evidence" value="ECO:0007669"/>
    <property type="project" value="InterPro"/>
</dbReference>
<dbReference type="PANTHER" id="PTHR33258:SF1">
    <property type="entry name" value="TRANSPOSASE INSL FOR INSERTION SEQUENCE ELEMENT IS186A-RELATED"/>
    <property type="match status" value="1"/>
</dbReference>
<evidence type="ECO:0000313" key="3">
    <source>
        <dbReference type="Proteomes" id="UP000236520"/>
    </source>
</evidence>
<dbReference type="InterPro" id="IPR002559">
    <property type="entry name" value="Transposase_11"/>
</dbReference>